<feature type="region of interest" description="Disordered" evidence="1">
    <location>
        <begin position="91"/>
        <end position="119"/>
    </location>
</feature>
<organism evidence="2 3">
    <name type="scientific">Microbacterium murale</name>
    <dbReference type="NCBI Taxonomy" id="1081040"/>
    <lineage>
        <taxon>Bacteria</taxon>
        <taxon>Bacillati</taxon>
        <taxon>Actinomycetota</taxon>
        <taxon>Actinomycetes</taxon>
        <taxon>Micrococcales</taxon>
        <taxon>Microbacteriaceae</taxon>
        <taxon>Microbacterium</taxon>
    </lineage>
</organism>
<dbReference type="RefSeq" id="WP_307357592.1">
    <property type="nucleotide sequence ID" value="NZ_JAUSXK010000001.1"/>
</dbReference>
<reference evidence="2 3" key="1">
    <citation type="submission" date="2023-07" db="EMBL/GenBank/DDBJ databases">
        <title>Comparative genomics of wheat-associated soil bacteria to identify genetic determinants of phenazine resistance.</title>
        <authorList>
            <person name="Mouncey N."/>
        </authorList>
    </citation>
    <scope>NUCLEOTIDE SEQUENCE [LARGE SCALE GENOMIC DNA]</scope>
    <source>
        <strain evidence="2 3">W2I7</strain>
    </source>
</reference>
<dbReference type="InterPro" id="IPR036689">
    <property type="entry name" value="ESAT-6-like_sf"/>
</dbReference>
<comment type="caution">
    <text evidence="2">The sequence shown here is derived from an EMBL/GenBank/DDBJ whole genome shotgun (WGS) entry which is preliminary data.</text>
</comment>
<evidence type="ECO:0000313" key="2">
    <source>
        <dbReference type="EMBL" id="MDQ0642124.1"/>
    </source>
</evidence>
<gene>
    <name evidence="2" type="ORF">QFZ46_000284</name>
</gene>
<proteinExistence type="predicted"/>
<name>A0ABU0P468_9MICO</name>
<feature type="compositionally biased region" description="Polar residues" evidence="1">
    <location>
        <begin position="99"/>
        <end position="119"/>
    </location>
</feature>
<dbReference type="EMBL" id="JAUSXK010000001">
    <property type="protein sequence ID" value="MDQ0642124.1"/>
    <property type="molecule type" value="Genomic_DNA"/>
</dbReference>
<evidence type="ECO:0000313" key="3">
    <source>
        <dbReference type="Proteomes" id="UP001239085"/>
    </source>
</evidence>
<accession>A0ABU0P468</accession>
<keyword evidence="3" id="KW-1185">Reference proteome</keyword>
<sequence>MNMKFAMEAETLVRLGQRSATESEDLGTLVRSLVEAAEPLQGVFNGPARARFDNFKQNTDAIANGLNGALAGIVGAISGQNIAFNTAGEDGAAAHDAGQSSADFSSEATLARISGQSSA</sequence>
<dbReference type="Gene3D" id="1.10.287.1060">
    <property type="entry name" value="ESAT-6-like"/>
    <property type="match status" value="1"/>
</dbReference>
<evidence type="ECO:0000256" key="1">
    <source>
        <dbReference type="SAM" id="MobiDB-lite"/>
    </source>
</evidence>
<dbReference type="SUPFAM" id="SSF140453">
    <property type="entry name" value="EsxAB dimer-like"/>
    <property type="match status" value="1"/>
</dbReference>
<dbReference type="Proteomes" id="UP001239085">
    <property type="component" value="Unassembled WGS sequence"/>
</dbReference>
<protein>
    <submittedName>
        <fullName evidence="2">Uncharacterized protein YukE</fullName>
    </submittedName>
</protein>